<dbReference type="AlphaFoldDB" id="A0AA38GAF3"/>
<organism evidence="1 2">
    <name type="scientific">Taxus chinensis</name>
    <name type="common">Chinese yew</name>
    <name type="synonym">Taxus wallichiana var. chinensis</name>
    <dbReference type="NCBI Taxonomy" id="29808"/>
    <lineage>
        <taxon>Eukaryota</taxon>
        <taxon>Viridiplantae</taxon>
        <taxon>Streptophyta</taxon>
        <taxon>Embryophyta</taxon>
        <taxon>Tracheophyta</taxon>
        <taxon>Spermatophyta</taxon>
        <taxon>Pinopsida</taxon>
        <taxon>Pinidae</taxon>
        <taxon>Conifers II</taxon>
        <taxon>Cupressales</taxon>
        <taxon>Taxaceae</taxon>
        <taxon>Taxus</taxon>
    </lineage>
</organism>
<reference evidence="1 2" key="1">
    <citation type="journal article" date="2021" name="Nat. Plants">
        <title>The Taxus genome provides insights into paclitaxel biosynthesis.</title>
        <authorList>
            <person name="Xiong X."/>
            <person name="Gou J."/>
            <person name="Liao Q."/>
            <person name="Li Y."/>
            <person name="Zhou Q."/>
            <person name="Bi G."/>
            <person name="Li C."/>
            <person name="Du R."/>
            <person name="Wang X."/>
            <person name="Sun T."/>
            <person name="Guo L."/>
            <person name="Liang H."/>
            <person name="Lu P."/>
            <person name="Wu Y."/>
            <person name="Zhang Z."/>
            <person name="Ro D.K."/>
            <person name="Shang Y."/>
            <person name="Huang S."/>
            <person name="Yan J."/>
        </authorList>
    </citation>
    <scope>NUCLEOTIDE SEQUENCE [LARGE SCALE GENOMIC DNA]</scope>
    <source>
        <strain evidence="1">Ta-2019</strain>
    </source>
</reference>
<keyword evidence="2" id="KW-1185">Reference proteome</keyword>
<accession>A0AA38GAF3</accession>
<evidence type="ECO:0000313" key="2">
    <source>
        <dbReference type="Proteomes" id="UP000824469"/>
    </source>
</evidence>
<name>A0AA38GAF3_TAXCH</name>
<dbReference type="Proteomes" id="UP000824469">
    <property type="component" value="Unassembled WGS sequence"/>
</dbReference>
<protein>
    <submittedName>
        <fullName evidence="1">Uncharacterized protein</fullName>
    </submittedName>
</protein>
<evidence type="ECO:0000313" key="1">
    <source>
        <dbReference type="EMBL" id="KAH9317845.1"/>
    </source>
</evidence>
<gene>
    <name evidence="1" type="ORF">KI387_019614</name>
</gene>
<proteinExistence type="predicted"/>
<dbReference type="EMBL" id="JAHRHJ020000004">
    <property type="protein sequence ID" value="KAH9317845.1"/>
    <property type="molecule type" value="Genomic_DNA"/>
</dbReference>
<sequence>MERQELGFWIGNALKACVGDGVKGWERVLELNVVAQLDLLTRCLAERFAGFLLSRDVKAFLLAVTRNVGPVVLALFPVEGLVSTFVKFYSRFHCSSSGLVVESLSVTASTDSGVLLGVKTTAVVSALPRAPAPVSSVPDLGWMPLVQFGSAARGLSGFGCPLPVLNLLQQCSFVSDFASLFWRK</sequence>
<comment type="caution">
    <text evidence="1">The sequence shown here is derived from an EMBL/GenBank/DDBJ whole genome shotgun (WGS) entry which is preliminary data.</text>
</comment>